<dbReference type="InterPro" id="IPR046886">
    <property type="entry name" value="RsmE_MTase_dom"/>
</dbReference>
<dbReference type="EMBL" id="CP048744">
    <property type="protein sequence ID" value="QIQ41424.1"/>
    <property type="molecule type" value="Genomic_DNA"/>
</dbReference>
<dbReference type="GO" id="GO:0070042">
    <property type="term" value="F:rRNA (uridine-N3-)-methyltransferase activity"/>
    <property type="evidence" value="ECO:0007669"/>
    <property type="project" value="TreeGrafter"/>
</dbReference>
<evidence type="ECO:0000256" key="9">
    <source>
        <dbReference type="ARBA" id="ARBA00022691"/>
    </source>
</evidence>
<dbReference type="InterPro" id="IPR029028">
    <property type="entry name" value="Alpha/beta_knot_MTases"/>
</dbReference>
<comment type="catalytic activity">
    <reaction evidence="11 12">
        <text>uridine(1498) in 16S rRNA + S-adenosyl-L-methionine = N(3)-methyluridine(1498) in 16S rRNA + S-adenosyl-L-homocysteine + H(+)</text>
        <dbReference type="Rhea" id="RHEA:42920"/>
        <dbReference type="Rhea" id="RHEA-COMP:10283"/>
        <dbReference type="Rhea" id="RHEA-COMP:10284"/>
        <dbReference type="ChEBI" id="CHEBI:15378"/>
        <dbReference type="ChEBI" id="CHEBI:57856"/>
        <dbReference type="ChEBI" id="CHEBI:59789"/>
        <dbReference type="ChEBI" id="CHEBI:65315"/>
        <dbReference type="ChEBI" id="CHEBI:74502"/>
        <dbReference type="EC" id="2.1.1.193"/>
    </reaction>
</comment>
<dbReference type="Gene3D" id="2.40.240.20">
    <property type="entry name" value="Hypothetical PUA domain-like, domain 1"/>
    <property type="match status" value="1"/>
</dbReference>
<sequence>MKNRIPRIYINKDLKIYEKVILNLSNTHYIIKVLRMNVQEKLEVFNDTNYVFLSKIIAIKKKLATILVLEKEKKNIESLLLIHLGLAISKNEKMNFAIQKSVELGVHMITPILSKYCNINRNKKNILKKNIYWQNIIISACQQCKRNIIPKINNAEDINIWCKQSNQNEIKIVLDPRSSTNINQLPKNIRYMRLLVGSEGGFSSLEMQKIIKHKFIQVKLGPRILRTETAAIAAVTALQMKFGDLSN</sequence>
<keyword evidence="9 12" id="KW-0949">S-adenosyl-L-methionine</keyword>
<name>A0AAJ4GD18_9GAMM</name>
<proteinExistence type="inferred from homology"/>
<gene>
    <name evidence="15" type="ORF">G4B00_02055</name>
</gene>
<comment type="function">
    <text evidence="10 12">Specifically methylates the N3 position of the uracil ring of uridine 1498 (m3U1498) in 16S rRNA. Acts on the fully assembled 30S ribosomal subunit.</text>
</comment>
<feature type="domain" description="Ribosomal RNA small subunit methyltransferase E PUA-like" evidence="14">
    <location>
        <begin position="26"/>
        <end position="68"/>
    </location>
</feature>
<dbReference type="PANTHER" id="PTHR30027">
    <property type="entry name" value="RIBOSOMAL RNA SMALL SUBUNIT METHYLTRANSFERASE E"/>
    <property type="match status" value="1"/>
</dbReference>
<keyword evidence="8 12" id="KW-0808">Transferase</keyword>
<dbReference type="Pfam" id="PF20260">
    <property type="entry name" value="PUA_4"/>
    <property type="match status" value="1"/>
</dbReference>
<keyword evidence="6 12" id="KW-0698">rRNA processing</keyword>
<dbReference type="NCBIfam" id="NF008692">
    <property type="entry name" value="PRK11713.1-5"/>
    <property type="match status" value="1"/>
</dbReference>
<evidence type="ECO:0000256" key="4">
    <source>
        <dbReference type="ARBA" id="ARBA00013673"/>
    </source>
</evidence>
<evidence type="ECO:0000256" key="5">
    <source>
        <dbReference type="ARBA" id="ARBA00022490"/>
    </source>
</evidence>
<dbReference type="GO" id="GO:0070475">
    <property type="term" value="P:rRNA base methylation"/>
    <property type="evidence" value="ECO:0007669"/>
    <property type="project" value="TreeGrafter"/>
</dbReference>
<dbReference type="Pfam" id="PF04452">
    <property type="entry name" value="Methyltrans_RNA"/>
    <property type="match status" value="1"/>
</dbReference>
<comment type="subcellular location">
    <subcellularLocation>
        <location evidence="1 12">Cytoplasm</location>
    </subcellularLocation>
</comment>
<evidence type="ECO:0000259" key="13">
    <source>
        <dbReference type="Pfam" id="PF04452"/>
    </source>
</evidence>
<evidence type="ECO:0000256" key="6">
    <source>
        <dbReference type="ARBA" id="ARBA00022552"/>
    </source>
</evidence>
<organism evidence="15 16">
    <name type="scientific">Buchnera aphidicola</name>
    <name type="common">Aphis urticata</name>
    <dbReference type="NCBI Taxonomy" id="2708353"/>
    <lineage>
        <taxon>Bacteria</taxon>
        <taxon>Pseudomonadati</taxon>
        <taxon>Pseudomonadota</taxon>
        <taxon>Gammaproteobacteria</taxon>
        <taxon>Enterobacterales</taxon>
        <taxon>Erwiniaceae</taxon>
        <taxon>Buchnera</taxon>
    </lineage>
</organism>
<evidence type="ECO:0000256" key="2">
    <source>
        <dbReference type="ARBA" id="ARBA00005528"/>
    </source>
</evidence>
<dbReference type="PIRSF" id="PIRSF015601">
    <property type="entry name" value="MTase_slr0722"/>
    <property type="match status" value="1"/>
</dbReference>
<dbReference type="SUPFAM" id="SSF88697">
    <property type="entry name" value="PUA domain-like"/>
    <property type="match status" value="1"/>
</dbReference>
<dbReference type="InterPro" id="IPR015947">
    <property type="entry name" value="PUA-like_sf"/>
</dbReference>
<evidence type="ECO:0000313" key="16">
    <source>
        <dbReference type="Proteomes" id="UP000502374"/>
    </source>
</evidence>
<dbReference type="InterPro" id="IPR029026">
    <property type="entry name" value="tRNA_m1G_MTases_N"/>
</dbReference>
<dbReference type="InterPro" id="IPR006700">
    <property type="entry name" value="RsmE"/>
</dbReference>
<dbReference type="NCBIfam" id="TIGR00046">
    <property type="entry name" value="RsmE family RNA methyltransferase"/>
    <property type="match status" value="1"/>
</dbReference>
<evidence type="ECO:0000256" key="10">
    <source>
        <dbReference type="ARBA" id="ARBA00025699"/>
    </source>
</evidence>
<feature type="domain" description="Ribosomal RNA small subunit methyltransferase E methyltransferase" evidence="13">
    <location>
        <begin position="81"/>
        <end position="239"/>
    </location>
</feature>
<evidence type="ECO:0000256" key="1">
    <source>
        <dbReference type="ARBA" id="ARBA00004496"/>
    </source>
</evidence>
<dbReference type="CDD" id="cd18084">
    <property type="entry name" value="RsmE-like"/>
    <property type="match status" value="1"/>
</dbReference>
<dbReference type="InterPro" id="IPR046887">
    <property type="entry name" value="RsmE_PUA-like"/>
</dbReference>
<dbReference type="Gene3D" id="3.40.1280.10">
    <property type="match status" value="1"/>
</dbReference>
<evidence type="ECO:0000313" key="15">
    <source>
        <dbReference type="EMBL" id="QIQ41424.1"/>
    </source>
</evidence>
<dbReference type="EC" id="2.1.1.193" evidence="3 12"/>
<keyword evidence="7 12" id="KW-0489">Methyltransferase</keyword>
<accession>A0AAJ4GD18</accession>
<protein>
    <recommendedName>
        <fullName evidence="4 12">Ribosomal RNA small subunit methyltransferase E</fullName>
        <ecNumber evidence="3 12">2.1.1.193</ecNumber>
    </recommendedName>
</protein>
<comment type="similarity">
    <text evidence="2 12">Belongs to the RNA methyltransferase RsmE family.</text>
</comment>
<keyword evidence="5 12" id="KW-0963">Cytoplasm</keyword>
<evidence type="ECO:0000256" key="3">
    <source>
        <dbReference type="ARBA" id="ARBA00012328"/>
    </source>
</evidence>
<dbReference type="SUPFAM" id="SSF75217">
    <property type="entry name" value="alpha/beta knot"/>
    <property type="match status" value="1"/>
</dbReference>
<dbReference type="Proteomes" id="UP000502374">
    <property type="component" value="Chromosome"/>
</dbReference>
<evidence type="ECO:0000256" key="7">
    <source>
        <dbReference type="ARBA" id="ARBA00022603"/>
    </source>
</evidence>
<dbReference type="PANTHER" id="PTHR30027:SF3">
    <property type="entry name" value="16S RRNA (URACIL(1498)-N(3))-METHYLTRANSFERASE"/>
    <property type="match status" value="1"/>
</dbReference>
<evidence type="ECO:0000256" key="8">
    <source>
        <dbReference type="ARBA" id="ARBA00022679"/>
    </source>
</evidence>
<evidence type="ECO:0000256" key="12">
    <source>
        <dbReference type="PIRNR" id="PIRNR015601"/>
    </source>
</evidence>
<dbReference type="GO" id="GO:0005737">
    <property type="term" value="C:cytoplasm"/>
    <property type="evidence" value="ECO:0007669"/>
    <property type="project" value="UniProtKB-SubCell"/>
</dbReference>
<reference evidence="15 16" key="1">
    <citation type="submission" date="2020-02" db="EMBL/GenBank/DDBJ databases">
        <title>Parallel evolution in the integration of a co-obligate aphid symbiosis.</title>
        <authorList>
            <person name="Monnin D."/>
            <person name="Jackson R."/>
            <person name="Kiers E.T."/>
            <person name="Bunker M."/>
            <person name="Ellers J."/>
            <person name="Henry L.M."/>
        </authorList>
    </citation>
    <scope>NUCLEOTIDE SEQUENCE [LARGE SCALE GENOMIC DNA]</scope>
    <source>
        <strain evidence="15">AURT-53B</strain>
    </source>
</reference>
<evidence type="ECO:0000259" key="14">
    <source>
        <dbReference type="Pfam" id="PF20260"/>
    </source>
</evidence>
<dbReference type="AlphaFoldDB" id="A0AAJ4GD18"/>
<evidence type="ECO:0000256" key="11">
    <source>
        <dbReference type="ARBA" id="ARBA00047944"/>
    </source>
</evidence>